<dbReference type="InterPro" id="IPR027307">
    <property type="entry name" value="WASH7"/>
</dbReference>
<dbReference type="InterPro" id="IPR028282">
    <property type="entry name" value="WASH-7_central"/>
</dbReference>
<evidence type="ECO:0000313" key="5">
    <source>
        <dbReference type="RefSeq" id="XP_020112568.1"/>
    </source>
</evidence>
<evidence type="ECO:0000313" key="4">
    <source>
        <dbReference type="Proteomes" id="UP000515123"/>
    </source>
</evidence>
<keyword evidence="4" id="KW-1185">Reference proteome</keyword>
<feature type="domain" description="WASH complex subunit 4 N-terminal" evidence="2">
    <location>
        <begin position="34"/>
        <end position="606"/>
    </location>
</feature>
<protein>
    <submittedName>
        <fullName evidence="5">WASH complex subunit SWIP homolog isoform X1</fullName>
    </submittedName>
</protein>
<feature type="domain" description="WASH complex subunit 7 central" evidence="1">
    <location>
        <begin position="607"/>
        <end position="949"/>
    </location>
</feature>
<feature type="domain" description="WASH complex subunit 7 C-terminal" evidence="3">
    <location>
        <begin position="976"/>
        <end position="1153"/>
    </location>
</feature>
<dbReference type="GO" id="GO:0071203">
    <property type="term" value="C:WASH complex"/>
    <property type="evidence" value="ECO:0007669"/>
    <property type="project" value="InterPro"/>
</dbReference>
<dbReference type="OrthoDB" id="10261210at2759"/>
<dbReference type="Proteomes" id="UP000515123">
    <property type="component" value="Linkage group 22"/>
</dbReference>
<dbReference type="AlphaFoldDB" id="A0A6P5H574"/>
<dbReference type="InterPro" id="IPR028191">
    <property type="entry name" value="WASH-4_N"/>
</dbReference>
<dbReference type="GeneID" id="109727090"/>
<dbReference type="PANTHER" id="PTHR31409">
    <property type="entry name" value="WASH COMPLEX SUBUNIT 4"/>
    <property type="match status" value="1"/>
</dbReference>
<reference evidence="4" key="1">
    <citation type="journal article" date="2015" name="Nat. Genet.">
        <title>The pineapple genome and the evolution of CAM photosynthesis.</title>
        <authorList>
            <person name="Ming R."/>
            <person name="VanBuren R."/>
            <person name="Wai C.M."/>
            <person name="Tang H."/>
            <person name="Schatz M.C."/>
            <person name="Bowers J.E."/>
            <person name="Lyons E."/>
            <person name="Wang M.L."/>
            <person name="Chen J."/>
            <person name="Biggers E."/>
            <person name="Zhang J."/>
            <person name="Huang L."/>
            <person name="Zhang L."/>
            <person name="Miao W."/>
            <person name="Zhang J."/>
            <person name="Ye Z."/>
            <person name="Miao C."/>
            <person name="Lin Z."/>
            <person name="Wang H."/>
            <person name="Zhou H."/>
            <person name="Yim W.C."/>
            <person name="Priest H.D."/>
            <person name="Zheng C."/>
            <person name="Woodhouse M."/>
            <person name="Edger P.P."/>
            <person name="Guyot R."/>
            <person name="Guo H.B."/>
            <person name="Guo H."/>
            <person name="Zheng G."/>
            <person name="Singh R."/>
            <person name="Sharma A."/>
            <person name="Min X."/>
            <person name="Zheng Y."/>
            <person name="Lee H."/>
            <person name="Gurtowski J."/>
            <person name="Sedlazeck F.J."/>
            <person name="Harkess A."/>
            <person name="McKain M.R."/>
            <person name="Liao Z."/>
            <person name="Fang J."/>
            <person name="Liu J."/>
            <person name="Zhang X."/>
            <person name="Zhang Q."/>
            <person name="Hu W."/>
            <person name="Qin Y."/>
            <person name="Wang K."/>
            <person name="Chen L.Y."/>
            <person name="Shirley N."/>
            <person name="Lin Y.R."/>
            <person name="Liu L.Y."/>
            <person name="Hernandez A.G."/>
            <person name="Wright C.L."/>
            <person name="Bulone V."/>
            <person name="Tuskan G.A."/>
            <person name="Heath K."/>
            <person name="Zee F."/>
            <person name="Moore P.H."/>
            <person name="Sunkar R."/>
            <person name="Leebens-Mack J.H."/>
            <person name="Mockler T."/>
            <person name="Bennetzen J.L."/>
            <person name="Freeling M."/>
            <person name="Sankoff D."/>
            <person name="Paterson A.H."/>
            <person name="Zhu X."/>
            <person name="Yang X."/>
            <person name="Smith J.A."/>
            <person name="Cushman J.C."/>
            <person name="Paull R.E."/>
            <person name="Yu Q."/>
        </authorList>
    </citation>
    <scope>NUCLEOTIDE SEQUENCE [LARGE SCALE GENOMIC DNA]</scope>
    <source>
        <strain evidence="4">cv. F153</strain>
    </source>
</reference>
<name>A0A6P5H574_ANACO</name>
<evidence type="ECO:0000259" key="3">
    <source>
        <dbReference type="Pfam" id="PF14746"/>
    </source>
</evidence>
<accession>A0A6P5H574</accession>
<organism evidence="4 5">
    <name type="scientific">Ananas comosus</name>
    <name type="common">Pineapple</name>
    <name type="synonym">Ananas ananas</name>
    <dbReference type="NCBI Taxonomy" id="4615"/>
    <lineage>
        <taxon>Eukaryota</taxon>
        <taxon>Viridiplantae</taxon>
        <taxon>Streptophyta</taxon>
        <taxon>Embryophyta</taxon>
        <taxon>Tracheophyta</taxon>
        <taxon>Spermatophyta</taxon>
        <taxon>Magnoliopsida</taxon>
        <taxon>Liliopsida</taxon>
        <taxon>Poales</taxon>
        <taxon>Bromeliaceae</taxon>
        <taxon>Bromelioideae</taxon>
        <taxon>Ananas</taxon>
    </lineage>
</organism>
<dbReference type="GO" id="GO:0016197">
    <property type="term" value="P:endosomal transport"/>
    <property type="evidence" value="ECO:0007669"/>
    <property type="project" value="TreeGrafter"/>
</dbReference>
<dbReference type="Pfam" id="PF14746">
    <property type="entry name" value="WASH-7_C"/>
    <property type="match status" value="1"/>
</dbReference>
<dbReference type="RefSeq" id="XP_020112568.1">
    <property type="nucleotide sequence ID" value="XM_020256979.1"/>
</dbReference>
<dbReference type="PANTHER" id="PTHR31409:SF0">
    <property type="entry name" value="WASH COMPLEX SUBUNIT 4"/>
    <property type="match status" value="1"/>
</dbReference>
<dbReference type="GO" id="GO:0007032">
    <property type="term" value="P:endosome organization"/>
    <property type="evidence" value="ECO:0007669"/>
    <property type="project" value="TreeGrafter"/>
</dbReference>
<evidence type="ECO:0000259" key="1">
    <source>
        <dbReference type="Pfam" id="PF14744"/>
    </source>
</evidence>
<dbReference type="GO" id="GO:0005768">
    <property type="term" value="C:endosome"/>
    <property type="evidence" value="ECO:0007669"/>
    <property type="project" value="TreeGrafter"/>
</dbReference>
<proteinExistence type="predicted"/>
<evidence type="ECO:0000259" key="2">
    <source>
        <dbReference type="Pfam" id="PF14745"/>
    </source>
</evidence>
<dbReference type="Pfam" id="PF14744">
    <property type="entry name" value="WASH-7_mid"/>
    <property type="match status" value="1"/>
</dbReference>
<dbReference type="InterPro" id="IPR028283">
    <property type="entry name" value="WASH-7_C"/>
</dbReference>
<sequence length="1156" mass="131166">MASLLMEQQEKLRRVVDDGRFRAQGLLSDLHASPSSSSSAADPVRVHVEPVERSDLPALLGSDNVAVSKFLTVLSHDCLQISRLSQFASRNLYRQLLLFGHRSSPHEVLLEGEPQKAFGQSLSLFIELYETVSETTVVLGNLLQQLNAIYSLHDNVRPLNSFKSFNFRTVFESFGDGLAIFLVLDEIVKENNNIKSYLALYARMLNKVKTEANNFVMIIEDLDLLDQVVGNLEKLFEFGFFKRLTQMESPWQASLNLVRCNKKFLDACCSCFHDSLSELLLRIDSWKELPFDRRKILHNVALLLFSVHVSAEALDKKYGKLIMVVFQSVPVVYVEGGKRIILFDVLKSQCPQALSSWSPLREASKDLVLMKRNYLKRLSEMHSRDWQAIKDALSCWAVSFQSIVHPSSEILSEEWVRLLMKQIMQGAVLADRLHMLVLSMLDLHALLEIPLRKEKVKSLCHMIVSLKIIGDIFEMKGPGIIRSLPHVINIIQADIEQFILPFKSKLQYEIAKWSQATKMGFLSSLTRGGKEMDTKLTDSLSLVLVSLQLLEAGGSYKRQLLFSITMDVLQSIGHLDIDFSRIQKSMSKLRIVTDFQTIIEEKTNCSFLYWRKEMLGTWLSTIYVDARNFSWLQYILDAFSDGLSLLKLSHVGKLTLQSYEKEIENALICEIIAPLCKDIETDLRLHVHSTRLRGSVFVNPTRTGVRNLSWYLMVNPLRLPFKLIDVKLLVESYLNSAFYSHSVMSAYDGRVYAEMRQLGELKYGLELDDCYLSGYFGDQNFDISKVVENPNTFVDGYSYNMFNQMFIENGPDNQGRKNLKVIGVEHVATSLARHGLRPISVASNSVTMFLNQMFTALSELIQGDCETGALKESYISKFSQRNSAALNAHPSLQQQELKFSLGKLAIGNHGVTLLEQIHFVITRIGNALGLVRTLLVGCSRYCCNSLWYTKGSTSDLNFSETCKILGLSDETVMVGRMLDTCITNNKCRLDDTIKPFSSLIAIFSEKLQLSELRELKDFFLIIPSLIANLVDCRVLRKDKLVRGDHEPGSIVSINDGLIMGTAFVLKVLGQEESFDKLNWFSSAKKKLREEITLPEESCESQEEKKGWSNLAGLTRWLQAPPITTEAHKGVDKRKRYRDEIELIECSLKFARTLLSS</sequence>
<gene>
    <name evidence="5" type="primary">LOC109727090</name>
</gene>
<dbReference type="Pfam" id="PF14745">
    <property type="entry name" value="WASH-4_N"/>
    <property type="match status" value="1"/>
</dbReference>
<reference evidence="5" key="2">
    <citation type="submission" date="2025-08" db="UniProtKB">
        <authorList>
            <consortium name="RefSeq"/>
        </authorList>
    </citation>
    <scope>IDENTIFICATION</scope>
    <source>
        <tissue evidence="5">Leaf</tissue>
    </source>
</reference>